<comment type="caution">
    <text evidence="1">The sequence shown here is derived from an EMBL/GenBank/DDBJ whole genome shotgun (WGS) entry which is preliminary data.</text>
</comment>
<dbReference type="EMBL" id="CASHSV030000615">
    <property type="protein sequence ID" value="CAJ2670642.1"/>
    <property type="molecule type" value="Genomic_DNA"/>
</dbReference>
<sequence>MSSTKFSFIKVSPPILSLFQGLLLKPVMDPQPKPVHYLCGECAAETPLKSGDVVECSECHSRILYKKRTHRIIQYEAR</sequence>
<keyword evidence="2" id="KW-1185">Reference proteome</keyword>
<gene>
    <name evidence="1" type="ORF">MILVUS5_LOCUS34646</name>
</gene>
<accession>A0ACB0LM54</accession>
<evidence type="ECO:0000313" key="1">
    <source>
        <dbReference type="EMBL" id="CAJ2670642.1"/>
    </source>
</evidence>
<protein>
    <submittedName>
        <fullName evidence="1">Uncharacterized protein</fullName>
    </submittedName>
</protein>
<dbReference type="Proteomes" id="UP001177021">
    <property type="component" value="Unassembled WGS sequence"/>
</dbReference>
<proteinExistence type="predicted"/>
<organism evidence="1 2">
    <name type="scientific">Trifolium pratense</name>
    <name type="common">Red clover</name>
    <dbReference type="NCBI Taxonomy" id="57577"/>
    <lineage>
        <taxon>Eukaryota</taxon>
        <taxon>Viridiplantae</taxon>
        <taxon>Streptophyta</taxon>
        <taxon>Embryophyta</taxon>
        <taxon>Tracheophyta</taxon>
        <taxon>Spermatophyta</taxon>
        <taxon>Magnoliopsida</taxon>
        <taxon>eudicotyledons</taxon>
        <taxon>Gunneridae</taxon>
        <taxon>Pentapetalae</taxon>
        <taxon>rosids</taxon>
        <taxon>fabids</taxon>
        <taxon>Fabales</taxon>
        <taxon>Fabaceae</taxon>
        <taxon>Papilionoideae</taxon>
        <taxon>50 kb inversion clade</taxon>
        <taxon>NPAAA clade</taxon>
        <taxon>Hologalegina</taxon>
        <taxon>IRL clade</taxon>
        <taxon>Trifolieae</taxon>
        <taxon>Trifolium</taxon>
    </lineage>
</organism>
<evidence type="ECO:0000313" key="2">
    <source>
        <dbReference type="Proteomes" id="UP001177021"/>
    </source>
</evidence>
<name>A0ACB0LM54_TRIPR</name>
<reference evidence="1" key="1">
    <citation type="submission" date="2023-10" db="EMBL/GenBank/DDBJ databases">
        <authorList>
            <person name="Rodriguez Cubillos JULIANA M."/>
            <person name="De Vega J."/>
        </authorList>
    </citation>
    <scope>NUCLEOTIDE SEQUENCE</scope>
</reference>